<dbReference type="PANTHER" id="PTHR34698:SF2">
    <property type="entry name" value="5-OXOPROLINASE SUBUNIT B"/>
    <property type="match status" value="1"/>
</dbReference>
<dbReference type="SUPFAM" id="SSF160467">
    <property type="entry name" value="PH0987 N-terminal domain-like"/>
    <property type="match status" value="1"/>
</dbReference>
<keyword evidence="1" id="KW-0547">Nucleotide-binding</keyword>
<dbReference type="PANTHER" id="PTHR34698">
    <property type="entry name" value="5-OXOPROLINASE SUBUNIT B"/>
    <property type="match status" value="1"/>
</dbReference>
<dbReference type="Gene3D" id="2.40.100.10">
    <property type="entry name" value="Cyclophilin-like"/>
    <property type="match status" value="1"/>
</dbReference>
<accession>A0A212KH73</accession>
<keyword evidence="2 5" id="KW-0378">Hydrolase</keyword>
<dbReference type="SUPFAM" id="SSF50891">
    <property type="entry name" value="Cyclophilin-like"/>
    <property type="match status" value="1"/>
</dbReference>
<dbReference type="Gene3D" id="3.30.1360.40">
    <property type="match status" value="1"/>
</dbReference>
<evidence type="ECO:0000256" key="1">
    <source>
        <dbReference type="ARBA" id="ARBA00022741"/>
    </source>
</evidence>
<evidence type="ECO:0000256" key="3">
    <source>
        <dbReference type="ARBA" id="ARBA00022840"/>
    </source>
</evidence>
<organism evidence="5">
    <name type="scientific">uncultured delta proteobacterium</name>
    <dbReference type="NCBI Taxonomy" id="34034"/>
    <lineage>
        <taxon>Bacteria</taxon>
        <taxon>Deltaproteobacteria</taxon>
        <taxon>environmental samples</taxon>
    </lineage>
</organism>
<sequence length="245" mass="27170">MYATPKYLGAGEKCLVVEFSDAIDREANIRLQGLRRALEKRSIPGMIELVPTYRSLSIYHDPLVLSREDLLPQIENALQDVSQAESGRKRILVMPVLYGGEYGPDIANVAEHTGFSEEEVIRRHTAKDCYCFMMGFTPGFGYLGGMDEALETPRLKTPRTRITGGSVGIAGKQTGVYSIDSPGGWQLIGHTPLRLFDPGAEQSTIIDAGDWVRFRSIDEKEYADIKEAVAARRYVPEHIFEGGDA</sequence>
<dbReference type="InterPro" id="IPR003833">
    <property type="entry name" value="CT_C_D"/>
</dbReference>
<dbReference type="AlphaFoldDB" id="A0A212KH73"/>
<proteinExistence type="predicted"/>
<protein>
    <submittedName>
        <fullName evidence="5">Allophanate hydrolase subunit 1</fullName>
    </submittedName>
</protein>
<gene>
    <name evidence="5" type="ORF">KL86DPRO_70149</name>
</gene>
<dbReference type="InterPro" id="IPR029000">
    <property type="entry name" value="Cyclophilin-like_dom_sf"/>
</dbReference>
<keyword evidence="3" id="KW-0067">ATP-binding</keyword>
<dbReference type="SMART" id="SM00796">
    <property type="entry name" value="AHS1"/>
    <property type="match status" value="1"/>
</dbReference>
<feature type="domain" description="Carboxyltransferase" evidence="4">
    <location>
        <begin position="5"/>
        <end position="206"/>
    </location>
</feature>
<reference evidence="5" key="1">
    <citation type="submission" date="2016-04" db="EMBL/GenBank/DDBJ databases">
        <authorList>
            <person name="Evans L.H."/>
            <person name="Alamgir A."/>
            <person name="Owens N."/>
            <person name="Weber N.D."/>
            <person name="Virtaneva K."/>
            <person name="Barbian K."/>
            <person name="Babar A."/>
            <person name="Rosenke K."/>
        </authorList>
    </citation>
    <scope>NUCLEOTIDE SEQUENCE</scope>
    <source>
        <strain evidence="5">86</strain>
    </source>
</reference>
<dbReference type="InterPro" id="IPR010016">
    <property type="entry name" value="PxpB"/>
</dbReference>
<dbReference type="EMBL" id="FLUQ01000007">
    <property type="protein sequence ID" value="SBW11060.1"/>
    <property type="molecule type" value="Genomic_DNA"/>
</dbReference>
<evidence type="ECO:0000313" key="5">
    <source>
        <dbReference type="EMBL" id="SBW11060.1"/>
    </source>
</evidence>
<evidence type="ECO:0000259" key="4">
    <source>
        <dbReference type="SMART" id="SM00796"/>
    </source>
</evidence>
<dbReference type="NCBIfam" id="TIGR00370">
    <property type="entry name" value="5-oxoprolinase subunit PxpB"/>
    <property type="match status" value="1"/>
</dbReference>
<dbReference type="Pfam" id="PF02682">
    <property type="entry name" value="CT_C_D"/>
    <property type="match status" value="1"/>
</dbReference>
<evidence type="ECO:0000256" key="2">
    <source>
        <dbReference type="ARBA" id="ARBA00022801"/>
    </source>
</evidence>
<dbReference type="GO" id="GO:0005524">
    <property type="term" value="F:ATP binding"/>
    <property type="evidence" value="ECO:0007669"/>
    <property type="project" value="UniProtKB-KW"/>
</dbReference>
<name>A0A212KH73_9DELT</name>
<dbReference type="GO" id="GO:0016787">
    <property type="term" value="F:hydrolase activity"/>
    <property type="evidence" value="ECO:0007669"/>
    <property type="project" value="UniProtKB-KW"/>
</dbReference>